<comment type="caution">
    <text evidence="7">The sequence shown here is derived from an EMBL/GenBank/DDBJ whole genome shotgun (WGS) entry which is preliminary data.</text>
</comment>
<reference evidence="7 8" key="1">
    <citation type="submission" date="2016-01" db="EMBL/GenBank/DDBJ databases">
        <title>Genome sequencing of Roseivirga seohaensis SW-152.</title>
        <authorList>
            <person name="Selvaratnam C."/>
            <person name="Thevarajoo S."/>
            <person name="Goh K.M."/>
            <person name="Ee R."/>
            <person name="Chan K.-G."/>
            <person name="Chong C.S."/>
        </authorList>
    </citation>
    <scope>NUCLEOTIDE SEQUENCE [LARGE SCALE GENOMIC DNA]</scope>
    <source>
        <strain evidence="7 8">SW-152</strain>
    </source>
</reference>
<keyword evidence="2" id="KW-1003">Cell membrane</keyword>
<feature type="transmembrane region" description="Helical" evidence="6">
    <location>
        <begin position="292"/>
        <end position="313"/>
    </location>
</feature>
<sequence>MRLSNDFKETGILNNMKEVTFEESVFSSIVAKVTLIILAVLFFLVSIDLVITALSGSLNFINENLLSNALNPFVGLFLGLLVTAIIQSSSTTSTMVVALVASGTLSLEEAVPIIMGANVGTTLTSTIVALGFISNKRAFRRAVAVGTIHDFYNIILVLILFPLEHYYGFLSGVSFYFSELLYGSGISEALPHTDNVLGSGLTNQFVLWVNNSVLILIISFGFLFASIKLLTWIIKKTIIGESKNRLQSFVFGKPIQSFSWGVLLTAAIQSSSVTTSILVPLAAADKIKLRNAFTFIIGANVGTTLTALIAAGFRSEAAATIAIAHLLFNLTGVIIFMSLPILRKLLVHFVKEFSYAIAKYRIIGLAYIIVMFFLLPFLLISLNRNMDKPVDKVHDTSVGQHF</sequence>
<feature type="transmembrane region" description="Helical" evidence="6">
    <location>
        <begin position="362"/>
        <end position="382"/>
    </location>
</feature>
<dbReference type="AlphaFoldDB" id="A0A150Y0Z7"/>
<dbReference type="PANTHER" id="PTHR10010">
    <property type="entry name" value="SOLUTE CARRIER FAMILY 34 SODIUM PHOSPHATE , MEMBER 2-RELATED"/>
    <property type="match status" value="1"/>
</dbReference>
<proteinExistence type="predicted"/>
<evidence type="ECO:0008006" key="9">
    <source>
        <dbReference type="Google" id="ProtNLM"/>
    </source>
</evidence>
<evidence type="ECO:0000256" key="6">
    <source>
        <dbReference type="SAM" id="Phobius"/>
    </source>
</evidence>
<accession>A0A150Y0Z7</accession>
<feature type="transmembrane region" description="Helical" evidence="6">
    <location>
        <begin position="73"/>
        <end position="101"/>
    </location>
</feature>
<feature type="transmembrane region" description="Helical" evidence="6">
    <location>
        <begin position="213"/>
        <end position="234"/>
    </location>
</feature>
<evidence type="ECO:0000313" key="8">
    <source>
        <dbReference type="Proteomes" id="UP000075663"/>
    </source>
</evidence>
<keyword evidence="3 6" id="KW-0812">Transmembrane</keyword>
<evidence type="ECO:0000256" key="5">
    <source>
        <dbReference type="ARBA" id="ARBA00023136"/>
    </source>
</evidence>
<feature type="transmembrane region" description="Helical" evidence="6">
    <location>
        <begin position="113"/>
        <end position="133"/>
    </location>
</feature>
<gene>
    <name evidence="7" type="ORF">AWW67_01080</name>
</gene>
<name>A0A150Y0Z7_9BACT</name>
<comment type="subcellular location">
    <subcellularLocation>
        <location evidence="1">Cell membrane</location>
        <topology evidence="1">Multi-pass membrane protein</topology>
    </subcellularLocation>
</comment>
<dbReference type="PANTHER" id="PTHR10010:SF46">
    <property type="entry name" value="SODIUM-DEPENDENT PHOSPHATE TRANSPORT PROTEIN 2B"/>
    <property type="match status" value="1"/>
</dbReference>
<dbReference type="Pfam" id="PF02690">
    <property type="entry name" value="Na_Pi_cotrans"/>
    <property type="match status" value="2"/>
</dbReference>
<dbReference type="STRING" id="1914963.AWW67_01080"/>
<feature type="transmembrane region" description="Helical" evidence="6">
    <location>
        <begin position="154"/>
        <end position="177"/>
    </location>
</feature>
<evidence type="ECO:0000256" key="2">
    <source>
        <dbReference type="ARBA" id="ARBA00022475"/>
    </source>
</evidence>
<dbReference type="InterPro" id="IPR003841">
    <property type="entry name" value="Na/Pi_transpt"/>
</dbReference>
<evidence type="ECO:0000256" key="4">
    <source>
        <dbReference type="ARBA" id="ARBA00022989"/>
    </source>
</evidence>
<dbReference type="NCBIfam" id="NF037997">
    <property type="entry name" value="Na_Pi_symport"/>
    <property type="match status" value="2"/>
</dbReference>
<dbReference type="GO" id="GO:0044341">
    <property type="term" value="P:sodium-dependent phosphate transport"/>
    <property type="evidence" value="ECO:0007669"/>
    <property type="project" value="InterPro"/>
</dbReference>
<dbReference type="EMBL" id="LRPB01000012">
    <property type="protein sequence ID" value="KYG84667.1"/>
    <property type="molecule type" value="Genomic_DNA"/>
</dbReference>
<keyword evidence="4 6" id="KW-1133">Transmembrane helix</keyword>
<evidence type="ECO:0000313" key="7">
    <source>
        <dbReference type="EMBL" id="KYG84667.1"/>
    </source>
</evidence>
<feature type="transmembrane region" description="Helical" evidence="6">
    <location>
        <begin position="35"/>
        <end position="61"/>
    </location>
</feature>
<feature type="transmembrane region" description="Helical" evidence="6">
    <location>
        <begin position="320"/>
        <end position="342"/>
    </location>
</feature>
<organism evidence="7 8">
    <name type="scientific">Roseivirga seohaensis</name>
    <dbReference type="NCBI Taxonomy" id="1914963"/>
    <lineage>
        <taxon>Bacteria</taxon>
        <taxon>Pseudomonadati</taxon>
        <taxon>Bacteroidota</taxon>
        <taxon>Cytophagia</taxon>
        <taxon>Cytophagales</taxon>
        <taxon>Roseivirgaceae</taxon>
        <taxon>Roseivirga</taxon>
    </lineage>
</organism>
<evidence type="ECO:0000256" key="1">
    <source>
        <dbReference type="ARBA" id="ARBA00004651"/>
    </source>
</evidence>
<protein>
    <recommendedName>
        <fullName evidence="9">Phosphate transporter</fullName>
    </recommendedName>
</protein>
<dbReference type="Proteomes" id="UP000075663">
    <property type="component" value="Unassembled WGS sequence"/>
</dbReference>
<keyword evidence="5 6" id="KW-0472">Membrane</keyword>
<dbReference type="GO" id="GO:0005886">
    <property type="term" value="C:plasma membrane"/>
    <property type="evidence" value="ECO:0007669"/>
    <property type="project" value="UniProtKB-SubCell"/>
</dbReference>
<dbReference type="GO" id="GO:0005436">
    <property type="term" value="F:sodium:phosphate symporter activity"/>
    <property type="evidence" value="ECO:0007669"/>
    <property type="project" value="InterPro"/>
</dbReference>
<evidence type="ECO:0000256" key="3">
    <source>
        <dbReference type="ARBA" id="ARBA00022692"/>
    </source>
</evidence>